<dbReference type="AlphaFoldDB" id="A0A386AXM8"/>
<dbReference type="InterPro" id="IPR027434">
    <property type="entry name" value="Homing_endonucl"/>
</dbReference>
<dbReference type="InterPro" id="IPR051289">
    <property type="entry name" value="LAGLIDADG_Endonuclease"/>
</dbReference>
<evidence type="ECO:0000313" key="2">
    <source>
        <dbReference type="EMBL" id="AYC64123.1"/>
    </source>
</evidence>
<evidence type="ECO:0000259" key="1">
    <source>
        <dbReference type="Pfam" id="PF00961"/>
    </source>
</evidence>
<sequence>MKNIPKKHGYYITGFADGEGSFNVSFRLRKDYLIGWKITPVFNISQDEREILAWIKHILKCGTIRFRKDGVWMFEVDNQKSLREKIFPFFDQFRFLSKKKKLQYQKFKKICNLLNQTPSNTYETVRQILILRNESNMKTSKKRKYTNAFILQRAEFYWNKNKQIIQNKNKESSETNTPNT</sequence>
<protein>
    <recommendedName>
        <fullName evidence="1">Homing endonuclease LAGLIDADG domain-containing protein</fullName>
    </recommendedName>
</protein>
<gene>
    <name evidence="2" type="primary">orf180</name>
</gene>
<organism evidence="2">
    <name type="scientific">Johnson-sea-linkia profunda</name>
    <dbReference type="NCBI Taxonomy" id="575876"/>
    <lineage>
        <taxon>Eukaryota</taxon>
        <taxon>Viridiplantae</taxon>
        <taxon>Chlorophyta</taxon>
        <taxon>core chlorophytes</taxon>
        <taxon>Ulvophyceae</taxon>
        <taxon>TCBD clade</taxon>
        <taxon>Bryopsidales</taxon>
        <taxon>Halimedineae</taxon>
        <taxon>Halimedaceae</taxon>
        <taxon>Rhipileae</taxon>
        <taxon>Johnson-sea-linkia</taxon>
    </lineage>
</organism>
<geneLocation type="chloroplast" evidence="2"/>
<dbReference type="GO" id="GO:0004519">
    <property type="term" value="F:endonuclease activity"/>
    <property type="evidence" value="ECO:0007669"/>
    <property type="project" value="InterPro"/>
</dbReference>
<reference evidence="2" key="2">
    <citation type="journal article" date="2019" name="Mol. Phylogenet. Evol.">
        <title>Reassessment of the classification of bryopsidales (chlorophyta) based on chloroplast phylogenomic analyses.</title>
        <authorList>
            <person name="Cremen M.C."/>
            <person name="Leliaert F."/>
            <person name="West J."/>
            <person name="Lam D.W."/>
            <person name="Shimada S."/>
            <person name="Lopez-Bautista J.M."/>
            <person name="Verbruggen H."/>
        </authorList>
    </citation>
    <scope>NUCLEOTIDE SEQUENCE</scope>
</reference>
<proteinExistence type="predicted"/>
<name>A0A386AXM8_9CHLO</name>
<dbReference type="PANTHER" id="PTHR36181">
    <property type="entry name" value="INTRON-ENCODED ENDONUCLEASE AI3-RELATED"/>
    <property type="match status" value="1"/>
</dbReference>
<dbReference type="GO" id="GO:0005739">
    <property type="term" value="C:mitochondrion"/>
    <property type="evidence" value="ECO:0007669"/>
    <property type="project" value="UniProtKB-ARBA"/>
</dbReference>
<dbReference type="Gene3D" id="3.10.28.10">
    <property type="entry name" value="Homing endonucleases"/>
    <property type="match status" value="1"/>
</dbReference>
<dbReference type="Pfam" id="PF00961">
    <property type="entry name" value="LAGLIDADG_1"/>
    <property type="match status" value="1"/>
</dbReference>
<dbReference type="EMBL" id="MH591089">
    <property type="protein sequence ID" value="AYC64123.1"/>
    <property type="molecule type" value="Genomic_DNA"/>
</dbReference>
<dbReference type="SUPFAM" id="SSF55608">
    <property type="entry name" value="Homing endonucleases"/>
    <property type="match status" value="1"/>
</dbReference>
<reference evidence="2" key="1">
    <citation type="submission" date="2018-07" db="EMBL/GenBank/DDBJ databases">
        <authorList>
            <person name="Quirk P.G."/>
            <person name="Krulwich T.A."/>
        </authorList>
    </citation>
    <scope>NUCLEOTIDE SEQUENCE</scope>
</reference>
<feature type="domain" description="Homing endonuclease LAGLIDADG" evidence="1">
    <location>
        <begin position="12"/>
        <end position="111"/>
    </location>
</feature>
<keyword evidence="2" id="KW-0150">Chloroplast</keyword>
<dbReference type="PANTHER" id="PTHR36181:SF2">
    <property type="entry name" value="INTRON-ENCODED ENDONUCLEASE AI3-RELATED"/>
    <property type="match status" value="1"/>
</dbReference>
<accession>A0A386AXM8</accession>
<keyword evidence="2" id="KW-0934">Plastid</keyword>
<dbReference type="InterPro" id="IPR004860">
    <property type="entry name" value="LAGLIDADG_dom"/>
</dbReference>